<keyword evidence="8" id="KW-0812">Transmembrane</keyword>
<dbReference type="InterPro" id="IPR001173">
    <property type="entry name" value="Glyco_trans_2-like"/>
</dbReference>
<keyword evidence="7 18" id="KW-0808">Transferase</keyword>
<keyword evidence="14" id="KW-0472">Membrane</keyword>
<keyword evidence="10 18" id="KW-0430">Lectin</keyword>
<dbReference type="Gene3D" id="3.90.550.10">
    <property type="entry name" value="Spore Coat Polysaccharide Biosynthesis Protein SpsA, Chain A"/>
    <property type="match status" value="1"/>
</dbReference>
<reference evidence="21" key="2">
    <citation type="submission" date="2025-08" db="UniProtKB">
        <authorList>
            <consortium name="Ensembl"/>
        </authorList>
    </citation>
    <scope>IDENTIFICATION</scope>
</reference>
<dbReference type="FunFam" id="2.80.10.50:FF:000017">
    <property type="entry name" value="Polypeptide N-acetylgalactosaminyltransferase"/>
    <property type="match status" value="1"/>
</dbReference>
<name>A0A3B4BX76_PYGNA</name>
<evidence type="ECO:0000256" key="3">
    <source>
        <dbReference type="ARBA" id="ARBA00004922"/>
    </source>
</evidence>
<dbReference type="SUPFAM" id="SSF50370">
    <property type="entry name" value="Ricin B-like lectins"/>
    <property type="match status" value="1"/>
</dbReference>
<dbReference type="AlphaFoldDB" id="A0A3B4BX76"/>
<keyword evidence="12" id="KW-1133">Transmembrane helix</keyword>
<evidence type="ECO:0000256" key="14">
    <source>
        <dbReference type="ARBA" id="ARBA00023136"/>
    </source>
</evidence>
<dbReference type="GO" id="GO:0004653">
    <property type="term" value="F:polypeptide N-acetylgalactosaminyltransferase activity"/>
    <property type="evidence" value="ECO:0007669"/>
    <property type="project" value="TreeGrafter"/>
</dbReference>
<dbReference type="Gene3D" id="2.80.10.50">
    <property type="match status" value="1"/>
</dbReference>
<evidence type="ECO:0000256" key="4">
    <source>
        <dbReference type="ARBA" id="ARBA00005680"/>
    </source>
</evidence>
<dbReference type="EC" id="2.4.1.-" evidence="18"/>
<comment type="similarity">
    <text evidence="4 18">Belongs to the glycosyltransferase 2 family. GalNAc-T subfamily.</text>
</comment>
<keyword evidence="15 18" id="KW-1015">Disulfide bond</keyword>
<evidence type="ECO:0000256" key="18">
    <source>
        <dbReference type="RuleBase" id="RU361242"/>
    </source>
</evidence>
<dbReference type="PANTHER" id="PTHR11675">
    <property type="entry name" value="N-ACETYLGALACTOSAMINYLTRANSFERASE"/>
    <property type="match status" value="1"/>
</dbReference>
<evidence type="ECO:0000256" key="9">
    <source>
        <dbReference type="ARBA" id="ARBA00022723"/>
    </source>
</evidence>
<dbReference type="UniPathway" id="UPA00378"/>
<evidence type="ECO:0000256" key="7">
    <source>
        <dbReference type="ARBA" id="ARBA00022679"/>
    </source>
</evidence>
<evidence type="ECO:0000256" key="8">
    <source>
        <dbReference type="ARBA" id="ARBA00022692"/>
    </source>
</evidence>
<keyword evidence="11" id="KW-0735">Signal-anchor</keyword>
<comment type="cofactor">
    <cofactor evidence="1 18">
        <name>Mn(2+)</name>
        <dbReference type="ChEBI" id="CHEBI:29035"/>
    </cofactor>
</comment>
<dbReference type="Pfam" id="PF00652">
    <property type="entry name" value="Ricin_B_lectin"/>
    <property type="match status" value="1"/>
</dbReference>
<dbReference type="CDD" id="cd02510">
    <property type="entry name" value="pp-GalNAc-T"/>
    <property type="match status" value="1"/>
</dbReference>
<organism evidence="21 22">
    <name type="scientific">Pygocentrus nattereri</name>
    <name type="common">Red-bellied piranha</name>
    <dbReference type="NCBI Taxonomy" id="42514"/>
    <lineage>
        <taxon>Eukaryota</taxon>
        <taxon>Metazoa</taxon>
        <taxon>Chordata</taxon>
        <taxon>Craniata</taxon>
        <taxon>Vertebrata</taxon>
        <taxon>Euteleostomi</taxon>
        <taxon>Actinopterygii</taxon>
        <taxon>Neopterygii</taxon>
        <taxon>Teleostei</taxon>
        <taxon>Ostariophysi</taxon>
        <taxon>Characiformes</taxon>
        <taxon>Characoidei</taxon>
        <taxon>Pygocentrus</taxon>
    </lineage>
</organism>
<evidence type="ECO:0000256" key="13">
    <source>
        <dbReference type="ARBA" id="ARBA00023034"/>
    </source>
</evidence>
<comment type="subcellular location">
    <subcellularLocation>
        <location evidence="2 18">Golgi apparatus membrane</location>
        <topology evidence="2 18">Single-pass type II membrane protein</topology>
    </subcellularLocation>
</comment>
<evidence type="ECO:0000313" key="22">
    <source>
        <dbReference type="Proteomes" id="UP001501920"/>
    </source>
</evidence>
<reference evidence="21" key="3">
    <citation type="submission" date="2025-09" db="UniProtKB">
        <authorList>
            <consortium name="Ensembl"/>
        </authorList>
    </citation>
    <scope>IDENTIFICATION</scope>
</reference>
<keyword evidence="6 18" id="KW-0328">Glycosyltransferase</keyword>
<dbReference type="InterPro" id="IPR045885">
    <property type="entry name" value="GalNAc-T"/>
</dbReference>
<dbReference type="GO" id="GO:0046872">
    <property type="term" value="F:metal ion binding"/>
    <property type="evidence" value="ECO:0007669"/>
    <property type="project" value="UniProtKB-KW"/>
</dbReference>
<dbReference type="GeneTree" id="ENSGT00940000160161"/>
<evidence type="ECO:0000256" key="2">
    <source>
        <dbReference type="ARBA" id="ARBA00004323"/>
    </source>
</evidence>
<dbReference type="Proteomes" id="UP001501920">
    <property type="component" value="Chromosome 8"/>
</dbReference>
<evidence type="ECO:0000256" key="6">
    <source>
        <dbReference type="ARBA" id="ARBA00022676"/>
    </source>
</evidence>
<comment type="pathway">
    <text evidence="3 18">Protein modification; protein glycosylation.</text>
</comment>
<evidence type="ECO:0000313" key="21">
    <source>
        <dbReference type="Ensembl" id="ENSPNAP00000003156.2"/>
    </source>
</evidence>
<evidence type="ECO:0000259" key="20">
    <source>
        <dbReference type="SMART" id="SM00458"/>
    </source>
</evidence>
<proteinExistence type="inferred from homology"/>
<reference evidence="21 22" key="1">
    <citation type="submission" date="2020-10" db="EMBL/GenBank/DDBJ databases">
        <title>Pygocentrus nattereri (red-bellied piranha) genome, fPygNat1, primary haplotype.</title>
        <authorList>
            <person name="Myers G."/>
            <person name="Meyer A."/>
            <person name="Karagic N."/>
            <person name="Pippel M."/>
            <person name="Winkler S."/>
            <person name="Tracey A."/>
            <person name="Wood J."/>
            <person name="Formenti G."/>
            <person name="Howe K."/>
            <person name="Fedrigo O."/>
            <person name="Jarvis E.D."/>
        </authorList>
    </citation>
    <scope>NUCLEOTIDE SEQUENCE [LARGE SCALE GENOMIC DNA]</scope>
</reference>
<dbReference type="GO" id="GO:0006493">
    <property type="term" value="P:protein O-linked glycosylation"/>
    <property type="evidence" value="ECO:0007669"/>
    <property type="project" value="TreeGrafter"/>
</dbReference>
<dbReference type="InterPro" id="IPR035992">
    <property type="entry name" value="Ricin_B-like_lectins"/>
</dbReference>
<feature type="domain" description="Ricin B lectin" evidence="20">
    <location>
        <begin position="476"/>
        <end position="605"/>
    </location>
</feature>
<keyword evidence="13 18" id="KW-0333">Golgi apparatus</keyword>
<accession>A0A3B4BX76</accession>
<evidence type="ECO:0000256" key="10">
    <source>
        <dbReference type="ARBA" id="ARBA00022734"/>
    </source>
</evidence>
<dbReference type="SMART" id="SM00458">
    <property type="entry name" value="RICIN"/>
    <property type="match status" value="1"/>
</dbReference>
<evidence type="ECO:0000256" key="16">
    <source>
        <dbReference type="ARBA" id="ARBA00023180"/>
    </source>
</evidence>
<keyword evidence="16" id="KW-0325">Glycoprotein</keyword>
<evidence type="ECO:0000256" key="5">
    <source>
        <dbReference type="ARBA" id="ARBA00012644"/>
    </source>
</evidence>
<dbReference type="RefSeq" id="XP_017576535.1">
    <property type="nucleotide sequence ID" value="XM_017721046.2"/>
</dbReference>
<dbReference type="GO" id="GO:0030246">
    <property type="term" value="F:carbohydrate binding"/>
    <property type="evidence" value="ECO:0007669"/>
    <property type="project" value="UniProtKB-KW"/>
</dbReference>
<keyword evidence="22" id="KW-1185">Reference proteome</keyword>
<keyword evidence="9" id="KW-0479">Metal-binding</keyword>
<dbReference type="InterPro" id="IPR029044">
    <property type="entry name" value="Nucleotide-diphossugar_trans"/>
</dbReference>
<protein>
    <recommendedName>
        <fullName evidence="5 18">Polypeptide N-acetylgalactosaminyltransferase</fullName>
        <ecNumber evidence="18">2.4.1.-</ecNumber>
    </recommendedName>
    <alternativeName>
        <fullName evidence="18">Protein-UDP acetylgalactosaminyltransferase</fullName>
    </alternativeName>
</protein>
<evidence type="ECO:0000256" key="11">
    <source>
        <dbReference type="ARBA" id="ARBA00022968"/>
    </source>
</evidence>
<dbReference type="FunFam" id="3.90.550.10:FF:000192">
    <property type="entry name" value="Polypeptide N-acetylgalactosaminyltransferase 9"/>
    <property type="match status" value="1"/>
</dbReference>
<dbReference type="PANTHER" id="PTHR11675:SF50">
    <property type="entry name" value="POLYPEPTIDE N-ACETYLGALACTOSAMINYLTRANSFERASE 8-RELATED"/>
    <property type="match status" value="1"/>
</dbReference>
<evidence type="ECO:0000256" key="19">
    <source>
        <dbReference type="SAM" id="MobiDB-lite"/>
    </source>
</evidence>
<evidence type="ECO:0000256" key="17">
    <source>
        <dbReference type="ARBA" id="ARBA00023211"/>
    </source>
</evidence>
<evidence type="ECO:0000256" key="1">
    <source>
        <dbReference type="ARBA" id="ARBA00001936"/>
    </source>
</evidence>
<feature type="region of interest" description="Disordered" evidence="19">
    <location>
        <begin position="68"/>
        <end position="93"/>
    </location>
</feature>
<sequence length="611" mass="69708">MRSRGVIKALGYIGAAALGLFAVSSVLLSRHQESHPDSSRGQRAADETILKKLEGIEQRVREIVKTLEQSQQRGAEQRPKEPEPQPQPQPKKVLHKKLFPNSFLFSKWGGDLSEEEQKEAQQLFEQFGYNVFLSDRLPLNRSLPDTRDPKCATKVYPKDLPTISVVLIYLDEALSIIKRAIRSVIGRTPAHLLKEIVLVDDHSTNEDLSGKLDEYIFSIHQEKPDLIKRVRHQERLGLAHARISGWEAAVGDVVAIFDAHIEVHNQWAEPLLARIKADRTVVVSPVFDRVNYDTLDVTAYGAAAHAFDWQLWCMYESFRPEWYKLNDKSEPGKSPSVMGILVADRLFLGEIGVLDKGMQVYGGENVELGIRVWTCGGSIEVVPCSKIAHIERSHKPYARDLSVPLKRNALRVAEVWMDEFKTNVLVSWNLPLENHGIDIGDVTERKKLREKLKCKPFKWYMDNVYPQLDTWEDLVAYGVMQNDLSDKFCIDQGPVPGSVPILYQCHFYGPQICYYRQSGEIYIGGIKSHKYNNNRCLVDPGEGHVPGLHDCKLAKEKGFHMHWNFKQGQAVRNRSTKRCLEIAQGRDSYYQLVIQTCSGQHWRIQHLIKDL</sequence>
<evidence type="ECO:0000256" key="12">
    <source>
        <dbReference type="ARBA" id="ARBA00022989"/>
    </source>
</evidence>
<dbReference type="Ensembl" id="ENSPNAT00000009242.2">
    <property type="protein sequence ID" value="ENSPNAP00000003156.2"/>
    <property type="gene ID" value="ENSPNAG00000009514.2"/>
</dbReference>
<dbReference type="OMA" id="FANAHAF"/>
<dbReference type="GO" id="GO:0000139">
    <property type="term" value="C:Golgi membrane"/>
    <property type="evidence" value="ECO:0007669"/>
    <property type="project" value="UniProtKB-SubCell"/>
</dbReference>
<keyword evidence="17 18" id="KW-0464">Manganese</keyword>
<dbReference type="GeneID" id="108441491"/>
<dbReference type="STRING" id="42514.ENSPNAP00000003156"/>
<evidence type="ECO:0000256" key="15">
    <source>
        <dbReference type="ARBA" id="ARBA00023157"/>
    </source>
</evidence>
<dbReference type="SUPFAM" id="SSF53448">
    <property type="entry name" value="Nucleotide-diphospho-sugar transferases"/>
    <property type="match status" value="1"/>
</dbReference>
<dbReference type="Pfam" id="PF00535">
    <property type="entry name" value="Glycos_transf_2"/>
    <property type="match status" value="1"/>
</dbReference>
<dbReference type="InterPro" id="IPR000772">
    <property type="entry name" value="Ricin_B_lectin"/>
</dbReference>